<comment type="similarity">
    <text evidence="11">Belongs to the DNA polymerase type-C family. PolC subfamily.</text>
</comment>
<dbReference type="InterPro" id="IPR003141">
    <property type="entry name" value="Pol/His_phosphatase_N"/>
</dbReference>
<dbReference type="SMART" id="SM00481">
    <property type="entry name" value="POLIIIAc"/>
    <property type="match status" value="1"/>
</dbReference>
<dbReference type="InterPro" id="IPR013520">
    <property type="entry name" value="Ribonucl_H"/>
</dbReference>
<evidence type="ECO:0000256" key="2">
    <source>
        <dbReference type="ARBA" id="ARBA00022490"/>
    </source>
</evidence>
<dbReference type="Gene3D" id="3.30.1900.20">
    <property type="match status" value="2"/>
</dbReference>
<keyword evidence="3 11" id="KW-0808">Transferase</keyword>
<evidence type="ECO:0000256" key="7">
    <source>
        <dbReference type="ARBA" id="ARBA00022801"/>
    </source>
</evidence>
<dbReference type="Gene3D" id="3.20.20.140">
    <property type="entry name" value="Metal-dependent hydrolases"/>
    <property type="match status" value="2"/>
</dbReference>
<keyword evidence="15" id="KW-1185">Reference proteome</keyword>
<evidence type="ECO:0000256" key="11">
    <source>
        <dbReference type="HAMAP-Rule" id="MF_00356"/>
    </source>
</evidence>
<keyword evidence="5 11" id="KW-0235">DNA replication</keyword>
<organism evidence="14 15">
    <name type="scientific">Candidatus Phytoplasma rubi</name>
    <dbReference type="NCBI Taxonomy" id="399025"/>
    <lineage>
        <taxon>Bacteria</taxon>
        <taxon>Bacillati</taxon>
        <taxon>Mycoplasmatota</taxon>
        <taxon>Mollicutes</taxon>
        <taxon>Acholeplasmatales</taxon>
        <taxon>Acholeplasmataceae</taxon>
        <taxon>Candidatus Phytoplasma</taxon>
        <taxon>16SrV (Elm yellows group)</taxon>
    </lineage>
</organism>
<evidence type="ECO:0000256" key="3">
    <source>
        <dbReference type="ARBA" id="ARBA00022679"/>
    </source>
</evidence>
<name>A0ABY7BTJ8_9MOLU</name>
<reference evidence="14 15" key="1">
    <citation type="journal article" date="2023" name="Microbiol. Resour. Announc.">
        <title>Complete Genome of 'Candidatus Phytoplasma rubi' RS, a Phytopathogenic Bacterium Associated with Rubus Stunt Disease.</title>
        <authorList>
            <person name="Duckeck D."/>
            <person name="Zubert C."/>
            <person name="Bohm J.W."/>
            <person name="Carminati G."/>
            <person name="Schneider B."/>
            <person name="Kube M."/>
        </authorList>
    </citation>
    <scope>NUCLEOTIDE SEQUENCE [LARGE SCALE GENOMIC DNA]</scope>
    <source>
        <strain evidence="14 15">RS</strain>
    </source>
</reference>
<dbReference type="PANTHER" id="PTHR32294">
    <property type="entry name" value="DNA POLYMERASE III SUBUNIT ALPHA"/>
    <property type="match status" value="1"/>
</dbReference>
<comment type="function">
    <text evidence="1 11">Required for replicative DNA synthesis. This DNA polymerase also exhibits 3' to 5' exonuclease activity.</text>
</comment>
<accession>A0ABY7BTJ8</accession>
<proteinExistence type="inferred from homology"/>
<evidence type="ECO:0000256" key="10">
    <source>
        <dbReference type="ARBA" id="ARBA00049244"/>
    </source>
</evidence>
<dbReference type="InterPro" id="IPR006054">
    <property type="entry name" value="DnaQ"/>
</dbReference>
<dbReference type="InterPro" id="IPR036397">
    <property type="entry name" value="RNaseH_sf"/>
</dbReference>
<dbReference type="Gene3D" id="3.30.420.10">
    <property type="entry name" value="Ribonuclease H-like superfamily/Ribonuclease H"/>
    <property type="match status" value="1"/>
</dbReference>
<dbReference type="CDD" id="cd06127">
    <property type="entry name" value="DEDDh"/>
    <property type="match status" value="1"/>
</dbReference>
<evidence type="ECO:0000256" key="6">
    <source>
        <dbReference type="ARBA" id="ARBA00022722"/>
    </source>
</evidence>
<feature type="domain" description="Polymerase/histidinol phosphatase N-terminal" evidence="13">
    <location>
        <begin position="335"/>
        <end position="402"/>
    </location>
</feature>
<dbReference type="Gene3D" id="6.10.140.1510">
    <property type="match status" value="1"/>
</dbReference>
<keyword evidence="9 11" id="KW-0239">DNA-directed DNA polymerase</keyword>
<dbReference type="EMBL" id="CP114006">
    <property type="protein sequence ID" value="WAN63628.1"/>
    <property type="molecule type" value="Genomic_DNA"/>
</dbReference>
<dbReference type="InterPro" id="IPR029460">
    <property type="entry name" value="DNAPol_HHH"/>
</dbReference>
<dbReference type="EC" id="2.7.7.7" evidence="11"/>
<evidence type="ECO:0000256" key="8">
    <source>
        <dbReference type="ARBA" id="ARBA00022839"/>
    </source>
</evidence>
<dbReference type="Gene3D" id="1.10.150.700">
    <property type="entry name" value="PolC, middle finger domain"/>
    <property type="match status" value="1"/>
</dbReference>
<dbReference type="InterPro" id="IPR044923">
    <property type="entry name" value="PolC_middle_finger_sf"/>
</dbReference>
<sequence>MSSSLISNKFIKFIDDFNKEKQTNYEFVQTIVSVKKIKWVLEFSGEQNLSNISFLNDFEQSIEQFINKKTNDLMKYFKNFKIVIRFLFTKFDNIQDESLWKELFQYLLNKIIKSQSKKGLFSILNSRNGYNYDIEILKIDFKKKICHIKIKFNQYSLKCNEEELKFLIKGLDQLLKERYGSNLSLNIKEIKFIDVLEEKNNDKFFLTFDDIPKSYEQVKDLQPKKFWIKGYIQQVIKKETKNKQILFSFYLVDPKTKKDSILYRIFAEPNSKEYQKMEKDFQEGVLVEIFSSLNKIYNAKYKEDFNFKIENEYLIVNSIPFFLERIDDYPGKKRIEFHLHTKMSNLDATNNAKDYIDTAIRWGHKSITFTDHHGLYAYPEIDNCTRKKPIKPILGVETDFIEEKPIFITNQEEYPQFENFVLKKHNYVVFDIETTGFSQCRDKIIEISAVKIENGQITDKIFNELVNPKVKLNKNIIDLTKIQDEDLENKPTIEEILPKFLEFIQGYVLVAHNLVFDIGFIKEKAKNLKIPFIEQPCIDTLRVSQKYFEKYLKYFSLKRLAKYFKIKTELEGSHHRALYDSTITALILIEMFKRLEEQEIFYFYDLRGCIDGKFEISYHINILAKNQIGYKNLFRLVSNSLTKDFYRKPRLLKSNLEKYREGLLIGSGCAEGNVFQTALNKNDKKLSEVISFYDYIEVQPINSYKHIIYNLVGDNTEKGKIVIQETILKIINEAQKQNKIVIATGDVHYLNPCDKIYREIYINAKLVGGGLHNLSKYSTKHLPDNYFLTTQEMLDAFDFIEDPKLKEDLVINNTHLLNDQIEKIRIFPKKLFSLKDDNFAKNLNIPSIKIEMQNLIENKLQKLYGKKLHPFIQQRMAKELKSIIGDGKDKNINQNIAPIYFLAYLLTKESIGKGYPVGSRGSIGSSLIATILGITEVNPLKPHYFCPQCQYTVFPQMTPKQKESEEYKEYIQNQGSDLNDYSQITDILSGYDLPDINCPFCSVKFSKDGQDIPFETFLGFEGNKTPDIDLNFAGDYQPKAHEYMRELLGHDCVFRAGTIQTVAKQTAFGYVKGFIKVKELEDKIRNCEVSRISNIIEGVKRSTGQHPGGIVVVPPNISVYEVTPIQFPANDTESNWKTTHFDYHSFENNLFKMDILGHDDPILIKFFMDYVEKNQDKFSFTSYQNIPVDDPDVYKLFSNEYIDKGRKIATIAIPEFGTTFVQKMLKDICEKNQKINFGILVKVSGLSHGTDVWLQNSQDILEKRGDFDYLKKLDLNISFNDIIGCRDDIMLYLIRKNVDPLKSFEIMELVRKGKQHSKPGEWEEMIKSIKKETDIHDWYFESLGKIKYLFPKAHASAYVLMAVRIAWFKVHHPLLFYSGVLSTRLDQFDYDLMLKNQNEIDEKINNLLGKNIKQKNTVKEQSLINTLNIASEMLQRGFKFLPIDLNKSEAYEFVMYNNDFLIMPFIAIDGLGEKAAKHLVEERKVKLFTQTDFKKRAKLNKTISKKIIEELKLVEKLPL</sequence>
<dbReference type="HAMAP" id="MF_00356">
    <property type="entry name" value="DNApol_PolC"/>
    <property type="match status" value="1"/>
</dbReference>
<evidence type="ECO:0000259" key="13">
    <source>
        <dbReference type="SMART" id="SM00481"/>
    </source>
</evidence>
<dbReference type="Proteomes" id="UP001164727">
    <property type="component" value="Chromosome"/>
</dbReference>
<evidence type="ECO:0000256" key="4">
    <source>
        <dbReference type="ARBA" id="ARBA00022695"/>
    </source>
</evidence>
<keyword evidence="4 11" id="KW-0548">Nucleotidyltransferase</keyword>
<evidence type="ECO:0000256" key="1">
    <source>
        <dbReference type="ARBA" id="ARBA00003452"/>
    </source>
</evidence>
<dbReference type="PANTHER" id="PTHR32294:SF5">
    <property type="entry name" value="DNA POLYMERASE III POLC-TYPE"/>
    <property type="match status" value="1"/>
</dbReference>
<dbReference type="NCBIfam" id="TIGR00573">
    <property type="entry name" value="dnaq"/>
    <property type="match status" value="1"/>
</dbReference>
<keyword evidence="8 11" id="KW-0269">Exonuclease</keyword>
<comment type="subcellular location">
    <subcellularLocation>
        <location evidence="11">Cytoplasm</location>
    </subcellularLocation>
</comment>
<dbReference type="RefSeq" id="WP_268849810.1">
    <property type="nucleotide sequence ID" value="NZ_CP114006.1"/>
</dbReference>
<evidence type="ECO:0000313" key="15">
    <source>
        <dbReference type="Proteomes" id="UP001164727"/>
    </source>
</evidence>
<dbReference type="InterPro" id="IPR006308">
    <property type="entry name" value="Pol_III_a_PolC-type_gram_pos"/>
</dbReference>
<protein>
    <recommendedName>
        <fullName evidence="11">DNA polymerase III PolC-type</fullName>
        <shortName evidence="11">PolIII</shortName>
        <ecNumber evidence="11">2.7.7.7</ecNumber>
    </recommendedName>
</protein>
<dbReference type="InterPro" id="IPR004013">
    <property type="entry name" value="PHP_dom"/>
</dbReference>
<dbReference type="SUPFAM" id="SSF53098">
    <property type="entry name" value="Ribonuclease H-like"/>
    <property type="match status" value="1"/>
</dbReference>
<evidence type="ECO:0000259" key="12">
    <source>
        <dbReference type="SMART" id="SM00479"/>
    </source>
</evidence>
<dbReference type="InterPro" id="IPR040982">
    <property type="entry name" value="DNA_pol3_finger"/>
</dbReference>
<keyword evidence="2 11" id="KW-0963">Cytoplasm</keyword>
<dbReference type="Gene3D" id="1.10.150.870">
    <property type="match status" value="1"/>
</dbReference>
<dbReference type="Pfam" id="PF17657">
    <property type="entry name" value="DNA_pol3_finger"/>
    <property type="match status" value="1"/>
</dbReference>
<dbReference type="InterPro" id="IPR011708">
    <property type="entry name" value="DNA_pol3_alpha_NTPase_dom"/>
</dbReference>
<feature type="domain" description="Exonuclease" evidence="12">
    <location>
        <begin position="426"/>
        <end position="597"/>
    </location>
</feature>
<dbReference type="Pfam" id="PF00929">
    <property type="entry name" value="RNase_T"/>
    <property type="match status" value="1"/>
</dbReference>
<dbReference type="CDD" id="cd07435">
    <property type="entry name" value="PHP_PolIIIA_POLC"/>
    <property type="match status" value="1"/>
</dbReference>
<evidence type="ECO:0000313" key="14">
    <source>
        <dbReference type="EMBL" id="WAN63628.1"/>
    </source>
</evidence>
<comment type="catalytic activity">
    <reaction evidence="10 11">
        <text>DNA(n) + a 2'-deoxyribonucleoside 5'-triphosphate = DNA(n+1) + diphosphate</text>
        <dbReference type="Rhea" id="RHEA:22508"/>
        <dbReference type="Rhea" id="RHEA-COMP:17339"/>
        <dbReference type="Rhea" id="RHEA-COMP:17340"/>
        <dbReference type="ChEBI" id="CHEBI:33019"/>
        <dbReference type="ChEBI" id="CHEBI:61560"/>
        <dbReference type="ChEBI" id="CHEBI:173112"/>
        <dbReference type="EC" id="2.7.7.7"/>
    </reaction>
</comment>
<gene>
    <name evidence="11" type="primary">polC</name>
    <name evidence="14" type="ORF">RS022_08290</name>
</gene>
<dbReference type="InterPro" id="IPR012337">
    <property type="entry name" value="RNaseH-like_sf"/>
</dbReference>
<evidence type="ECO:0000256" key="5">
    <source>
        <dbReference type="ARBA" id="ARBA00022705"/>
    </source>
</evidence>
<evidence type="ECO:0000256" key="9">
    <source>
        <dbReference type="ARBA" id="ARBA00022932"/>
    </source>
</evidence>
<keyword evidence="6 11" id="KW-0540">Nuclease</keyword>
<keyword evidence="7 11" id="KW-0378">Hydrolase</keyword>
<dbReference type="Pfam" id="PF14579">
    <property type="entry name" value="HHH_6"/>
    <property type="match status" value="1"/>
</dbReference>
<dbReference type="Pfam" id="PF02811">
    <property type="entry name" value="PHP"/>
    <property type="match status" value="2"/>
</dbReference>
<dbReference type="SMART" id="SM00479">
    <property type="entry name" value="EXOIII"/>
    <property type="match status" value="1"/>
</dbReference>
<dbReference type="Pfam" id="PF07733">
    <property type="entry name" value="DNA_pol3_alpha"/>
    <property type="match status" value="2"/>
</dbReference>
<dbReference type="InterPro" id="IPR004805">
    <property type="entry name" value="DnaE2/DnaE/PolC"/>
</dbReference>